<feature type="domain" description="CobQ/CobB/MinD/ParA nucleotide binding" evidence="1">
    <location>
        <begin position="4"/>
        <end position="188"/>
    </location>
</feature>
<evidence type="ECO:0000259" key="1">
    <source>
        <dbReference type="Pfam" id="PF01656"/>
    </source>
</evidence>
<comment type="caution">
    <text evidence="2">The sequence shown here is derived from an EMBL/GenBank/DDBJ whole genome shotgun (WGS) entry which is preliminary data.</text>
</comment>
<accession>A0A1T2KT39</accession>
<proteinExistence type="predicted"/>
<dbReference type="InterPro" id="IPR002586">
    <property type="entry name" value="CobQ/CobB/MinD/ParA_Nub-bd_dom"/>
</dbReference>
<dbReference type="CDD" id="cd02042">
    <property type="entry name" value="ParAB_family"/>
    <property type="match status" value="1"/>
</dbReference>
<dbReference type="RefSeq" id="WP_172838849.1">
    <property type="nucleotide sequence ID" value="NZ_MPRJ01000063.1"/>
</dbReference>
<keyword evidence="3" id="KW-1185">Reference proteome</keyword>
<reference evidence="2 3" key="1">
    <citation type="submission" date="2016-11" db="EMBL/GenBank/DDBJ databases">
        <title>Mixed transmission modes and dynamic genome evolution in an obligate animal-bacterial symbiosis.</title>
        <authorList>
            <person name="Russell S.L."/>
            <person name="Corbett-Detig R.B."/>
            <person name="Cavanaugh C.M."/>
        </authorList>
    </citation>
    <scope>NUCLEOTIDE SEQUENCE [LARGE SCALE GENOMIC DNA]</scope>
    <source>
        <strain evidence="2">Se-Cadez</strain>
    </source>
</reference>
<dbReference type="EMBL" id="MPRJ01000063">
    <property type="protein sequence ID" value="OOZ35961.1"/>
    <property type="molecule type" value="Genomic_DNA"/>
</dbReference>
<dbReference type="SUPFAM" id="SSF52540">
    <property type="entry name" value="P-loop containing nucleoside triphosphate hydrolases"/>
    <property type="match status" value="1"/>
</dbReference>
<dbReference type="InterPro" id="IPR027417">
    <property type="entry name" value="P-loop_NTPase"/>
</dbReference>
<protein>
    <recommendedName>
        <fullName evidence="1">CobQ/CobB/MinD/ParA nucleotide binding domain-containing protein</fullName>
    </recommendedName>
</protein>
<dbReference type="Gene3D" id="3.40.50.300">
    <property type="entry name" value="P-loop containing nucleotide triphosphate hydrolases"/>
    <property type="match status" value="1"/>
</dbReference>
<dbReference type="PANTHER" id="PTHR13696:SF96">
    <property type="entry name" value="COBQ_COBB_MIND_PARA NUCLEOTIDE BINDING DOMAIN-CONTAINING PROTEIN"/>
    <property type="match status" value="1"/>
</dbReference>
<organism evidence="2 3">
    <name type="scientific">Solemya velesiana gill symbiont</name>
    <dbReference type="NCBI Taxonomy" id="1918948"/>
    <lineage>
        <taxon>Bacteria</taxon>
        <taxon>Pseudomonadati</taxon>
        <taxon>Pseudomonadota</taxon>
        <taxon>Gammaproteobacteria</taxon>
        <taxon>sulfur-oxidizing symbionts</taxon>
    </lineage>
</organism>
<dbReference type="PANTHER" id="PTHR13696">
    <property type="entry name" value="P-LOOP CONTAINING NUCLEOSIDE TRIPHOSPHATE HYDROLASE"/>
    <property type="match status" value="1"/>
</dbReference>
<dbReference type="Pfam" id="PF01656">
    <property type="entry name" value="CbiA"/>
    <property type="match status" value="1"/>
</dbReference>
<dbReference type="Proteomes" id="UP000190896">
    <property type="component" value="Unassembled WGS sequence"/>
</dbReference>
<dbReference type="InterPro" id="IPR050678">
    <property type="entry name" value="DNA_Partitioning_ATPase"/>
</dbReference>
<evidence type="ECO:0000313" key="3">
    <source>
        <dbReference type="Proteomes" id="UP000190896"/>
    </source>
</evidence>
<dbReference type="AlphaFoldDB" id="A0A1T2KT39"/>
<name>A0A1T2KT39_9GAMM</name>
<dbReference type="PIRSF" id="PIRSF009320">
    <property type="entry name" value="Nuc_binding_HP_1000"/>
    <property type="match status" value="1"/>
</dbReference>
<evidence type="ECO:0000313" key="2">
    <source>
        <dbReference type="EMBL" id="OOZ35961.1"/>
    </source>
</evidence>
<sequence>MHNIMVLNAKGGCGKTTLATTLACYFSGKGYNTALMDFDSQRSSTRWLEIRSSEHPDIRSIDATRPTTGMTRTWQLYSGQGTDVVVIDTPAGTNGGDISDHFNRADTIIIPVMASIIDLHAVEGFLENLLRLSRHRLKSKRIGLVVNRVRSRNSKIYKDIQALSEKTGIPLIATLRDTQNYPIAMESGIGICQLNLTASTRKDRMQLEPLINWLSKDLRKSRLRW</sequence>
<gene>
    <name evidence="2" type="ORF">BOW51_09485</name>
</gene>